<evidence type="ECO:0000313" key="2">
    <source>
        <dbReference type="Proteomes" id="UP000317543"/>
    </source>
</evidence>
<protein>
    <submittedName>
        <fullName evidence="1">Uncharacterized protein</fullName>
    </submittedName>
</protein>
<sequence>MATSTALAYQMMIEEKMLSAMINAEQRGHFHIAAGYALIHAEFVGVEKIPAKPIGGKTQDEIYDQYQKYYFELLGAIGKRASEVLIEVRKTYGKKGKPGIPTKA</sequence>
<proteinExistence type="predicted"/>
<name>A0A514K5B3_9VIRU</name>
<organism evidence="1 2">
    <name type="scientific">Nitrosopumilus spindle-shaped virus</name>
    <dbReference type="NCBI Taxonomy" id="2508184"/>
    <lineage>
        <taxon>Viruses</taxon>
        <taxon>Viruses incertae sedis</taxon>
        <taxon>Thaspiviridae</taxon>
        <taxon>Nitmarvirus</taxon>
        <taxon>Nitmarvirus maris</taxon>
        <taxon>Nitmarvirus NSV1</taxon>
    </lineage>
</organism>
<reference evidence="1 2" key="1">
    <citation type="submission" date="2019-02" db="EMBL/GenBank/DDBJ databases">
        <title>Spindle-shaped viruses infect a marine ammonia-oxidizing thaumarchaeon.</title>
        <authorList>
            <person name="Kim J.-G."/>
            <person name="Kim S.-J."/>
            <person name="Rhee S.-K."/>
        </authorList>
    </citation>
    <scope>NUCLEOTIDE SEQUENCE [LARGE SCALE GENOMIC DNA]</scope>
    <source>
        <strain evidence="1">NSV5</strain>
    </source>
</reference>
<dbReference type="Proteomes" id="UP000317543">
    <property type="component" value="Segment"/>
</dbReference>
<accession>A0A514K5B3</accession>
<evidence type="ECO:0000313" key="1">
    <source>
        <dbReference type="EMBL" id="QDI74078.1"/>
    </source>
</evidence>
<dbReference type="EMBL" id="MK570057">
    <property type="protein sequence ID" value="QDI74078.1"/>
    <property type="molecule type" value="Genomic_DNA"/>
</dbReference>